<evidence type="ECO:0000256" key="1">
    <source>
        <dbReference type="SAM" id="SignalP"/>
    </source>
</evidence>
<protein>
    <submittedName>
        <fullName evidence="2">Uncharacterized protein</fullName>
    </submittedName>
</protein>
<feature type="signal peptide" evidence="1">
    <location>
        <begin position="1"/>
        <end position="17"/>
    </location>
</feature>
<dbReference type="Proteomes" id="UP000305948">
    <property type="component" value="Unassembled WGS sequence"/>
</dbReference>
<feature type="chain" id="PRO_5022977426" evidence="1">
    <location>
        <begin position="18"/>
        <end position="206"/>
    </location>
</feature>
<gene>
    <name evidence="2" type="ORF">OE88DRAFT_1726489</name>
</gene>
<dbReference type="AlphaFoldDB" id="A0A5C3MYX7"/>
<organism evidence="2 3">
    <name type="scientific">Heliocybe sulcata</name>
    <dbReference type="NCBI Taxonomy" id="5364"/>
    <lineage>
        <taxon>Eukaryota</taxon>
        <taxon>Fungi</taxon>
        <taxon>Dikarya</taxon>
        <taxon>Basidiomycota</taxon>
        <taxon>Agaricomycotina</taxon>
        <taxon>Agaricomycetes</taxon>
        <taxon>Gloeophyllales</taxon>
        <taxon>Gloeophyllaceae</taxon>
        <taxon>Heliocybe</taxon>
    </lineage>
</organism>
<name>A0A5C3MYX7_9AGAM</name>
<evidence type="ECO:0000313" key="3">
    <source>
        <dbReference type="Proteomes" id="UP000305948"/>
    </source>
</evidence>
<dbReference type="OrthoDB" id="2844016at2759"/>
<proteinExistence type="predicted"/>
<accession>A0A5C3MYX7</accession>
<evidence type="ECO:0000313" key="2">
    <source>
        <dbReference type="EMBL" id="TFK50689.1"/>
    </source>
</evidence>
<dbReference type="EMBL" id="ML213513">
    <property type="protein sequence ID" value="TFK50689.1"/>
    <property type="molecule type" value="Genomic_DNA"/>
</dbReference>
<sequence length="206" mass="22227">MFQFAFFLLFAARLASSLPSSLPKRSEGSWCDDLGGGAYDLAYNFYLTAVNTTLPNANTTGAPLVLNPQGQNSSGEAIYNVATYHSQPDTMGIWPNFTLDHGTLVANYPTDLTLSPVGVDTEDGGPVVFTADTTNASQIYCGVADTDPEQGGRPLLALYNNLSEFSICHQTDGGNADLLIYNASSENSLYDYNSCYAVLLHLIYDY</sequence>
<reference evidence="2 3" key="1">
    <citation type="journal article" date="2019" name="Nat. Ecol. Evol.">
        <title>Megaphylogeny resolves global patterns of mushroom evolution.</title>
        <authorList>
            <person name="Varga T."/>
            <person name="Krizsan K."/>
            <person name="Foldi C."/>
            <person name="Dima B."/>
            <person name="Sanchez-Garcia M."/>
            <person name="Sanchez-Ramirez S."/>
            <person name="Szollosi G.J."/>
            <person name="Szarkandi J.G."/>
            <person name="Papp V."/>
            <person name="Albert L."/>
            <person name="Andreopoulos W."/>
            <person name="Angelini C."/>
            <person name="Antonin V."/>
            <person name="Barry K.W."/>
            <person name="Bougher N.L."/>
            <person name="Buchanan P."/>
            <person name="Buyck B."/>
            <person name="Bense V."/>
            <person name="Catcheside P."/>
            <person name="Chovatia M."/>
            <person name="Cooper J."/>
            <person name="Damon W."/>
            <person name="Desjardin D."/>
            <person name="Finy P."/>
            <person name="Geml J."/>
            <person name="Haridas S."/>
            <person name="Hughes K."/>
            <person name="Justo A."/>
            <person name="Karasinski D."/>
            <person name="Kautmanova I."/>
            <person name="Kiss B."/>
            <person name="Kocsube S."/>
            <person name="Kotiranta H."/>
            <person name="LaButti K.M."/>
            <person name="Lechner B.E."/>
            <person name="Liimatainen K."/>
            <person name="Lipzen A."/>
            <person name="Lukacs Z."/>
            <person name="Mihaltcheva S."/>
            <person name="Morgado L.N."/>
            <person name="Niskanen T."/>
            <person name="Noordeloos M.E."/>
            <person name="Ohm R.A."/>
            <person name="Ortiz-Santana B."/>
            <person name="Ovrebo C."/>
            <person name="Racz N."/>
            <person name="Riley R."/>
            <person name="Savchenko A."/>
            <person name="Shiryaev A."/>
            <person name="Soop K."/>
            <person name="Spirin V."/>
            <person name="Szebenyi C."/>
            <person name="Tomsovsky M."/>
            <person name="Tulloss R.E."/>
            <person name="Uehling J."/>
            <person name="Grigoriev I.V."/>
            <person name="Vagvolgyi C."/>
            <person name="Papp T."/>
            <person name="Martin F.M."/>
            <person name="Miettinen O."/>
            <person name="Hibbett D.S."/>
            <person name="Nagy L.G."/>
        </authorList>
    </citation>
    <scope>NUCLEOTIDE SEQUENCE [LARGE SCALE GENOMIC DNA]</scope>
    <source>
        <strain evidence="2 3">OMC1185</strain>
    </source>
</reference>
<keyword evidence="1" id="KW-0732">Signal</keyword>
<keyword evidence="3" id="KW-1185">Reference proteome</keyword>